<dbReference type="EMBL" id="JBHDLN010000003">
    <property type="protein sequence ID" value="MFB0841756.1"/>
    <property type="molecule type" value="Genomic_DNA"/>
</dbReference>
<dbReference type="RefSeq" id="WP_373949367.1">
    <property type="nucleotide sequence ID" value="NZ_JBHDLN010000003.1"/>
</dbReference>
<name>A0ABV4UX75_9BACL</name>
<proteinExistence type="predicted"/>
<sequence>MKNELTLADCPQVLQDRVKKSQQSIEGTIFSVQKWDSTPYKDKSVVVSTYRVFVQFGYEVAIFKSTKTVGGCSLDDDVTINIVNAAEIEVIARQAKWIGDDLRRFLNDIPT</sequence>
<comment type="caution">
    <text evidence="1">The sequence shown here is derived from an EMBL/GenBank/DDBJ whole genome shotgun (WGS) entry which is preliminary data.</text>
</comment>
<gene>
    <name evidence="1" type="ORF">ACEU3E_06225</name>
</gene>
<keyword evidence="2" id="KW-1185">Reference proteome</keyword>
<accession>A0ABV4UX75</accession>
<protein>
    <submittedName>
        <fullName evidence="1">Uncharacterized protein</fullName>
    </submittedName>
</protein>
<organism evidence="1 2">
    <name type="scientific">Paenibacillus oleatilyticus</name>
    <dbReference type="NCBI Taxonomy" id="2594886"/>
    <lineage>
        <taxon>Bacteria</taxon>
        <taxon>Bacillati</taxon>
        <taxon>Bacillota</taxon>
        <taxon>Bacilli</taxon>
        <taxon>Bacillales</taxon>
        <taxon>Paenibacillaceae</taxon>
        <taxon>Paenibacillus</taxon>
    </lineage>
</organism>
<evidence type="ECO:0000313" key="2">
    <source>
        <dbReference type="Proteomes" id="UP001575622"/>
    </source>
</evidence>
<dbReference type="Proteomes" id="UP001575622">
    <property type="component" value="Unassembled WGS sequence"/>
</dbReference>
<evidence type="ECO:0000313" key="1">
    <source>
        <dbReference type="EMBL" id="MFB0841756.1"/>
    </source>
</evidence>
<reference evidence="1 2" key="1">
    <citation type="submission" date="2024-09" db="EMBL/GenBank/DDBJ databases">
        <authorList>
            <person name="Makale K.P.P."/>
            <person name="Makhzoum A."/>
            <person name="Rantong G."/>
            <person name="Rahube T.O."/>
        </authorList>
    </citation>
    <scope>NUCLEOTIDE SEQUENCE [LARGE SCALE GENOMIC DNA]</scope>
    <source>
        <strain evidence="1 2">KM_D13</strain>
    </source>
</reference>